<name>A0AAE4C995_9ACTN</name>
<sequence>MPGDLTDDQRRFPREAGLVHLFAEAAFAGELAVRTAIGLPATQGASFAG</sequence>
<organism evidence="1 2">
    <name type="scientific">Catenuloplanes atrovinosus</name>
    <dbReference type="NCBI Taxonomy" id="137266"/>
    <lineage>
        <taxon>Bacteria</taxon>
        <taxon>Bacillati</taxon>
        <taxon>Actinomycetota</taxon>
        <taxon>Actinomycetes</taxon>
        <taxon>Micromonosporales</taxon>
        <taxon>Micromonosporaceae</taxon>
        <taxon>Catenuloplanes</taxon>
    </lineage>
</organism>
<protein>
    <submittedName>
        <fullName evidence="1">Uncharacterized protein</fullName>
    </submittedName>
</protein>
<gene>
    <name evidence="1" type="ORF">J2S41_003104</name>
</gene>
<dbReference type="AlphaFoldDB" id="A0AAE4C995"/>
<keyword evidence="2" id="KW-1185">Reference proteome</keyword>
<comment type="caution">
    <text evidence="1">The sequence shown here is derived from an EMBL/GenBank/DDBJ whole genome shotgun (WGS) entry which is preliminary data.</text>
</comment>
<dbReference type="EMBL" id="JAVDYB010000001">
    <property type="protein sequence ID" value="MDR7276326.1"/>
    <property type="molecule type" value="Genomic_DNA"/>
</dbReference>
<evidence type="ECO:0000313" key="1">
    <source>
        <dbReference type="EMBL" id="MDR7276326.1"/>
    </source>
</evidence>
<dbReference type="Proteomes" id="UP001183643">
    <property type="component" value="Unassembled WGS sequence"/>
</dbReference>
<reference evidence="1" key="1">
    <citation type="submission" date="2023-07" db="EMBL/GenBank/DDBJ databases">
        <title>Sequencing the genomes of 1000 actinobacteria strains.</title>
        <authorList>
            <person name="Klenk H.-P."/>
        </authorList>
    </citation>
    <scope>NUCLEOTIDE SEQUENCE</scope>
    <source>
        <strain evidence="1">DSM 44707</strain>
    </source>
</reference>
<proteinExistence type="predicted"/>
<evidence type="ECO:0000313" key="2">
    <source>
        <dbReference type="Proteomes" id="UP001183643"/>
    </source>
</evidence>
<accession>A0AAE4C995</accession>
<dbReference type="RefSeq" id="WP_310368369.1">
    <property type="nucleotide sequence ID" value="NZ_JAVDYB010000001.1"/>
</dbReference>